<dbReference type="Gene3D" id="1.25.40.10">
    <property type="entry name" value="Tetratricopeptide repeat domain"/>
    <property type="match status" value="1"/>
</dbReference>
<reference evidence="2 3" key="1">
    <citation type="submission" date="2018-08" db="EMBL/GenBank/DDBJ databases">
        <title>Chitinophaga sp. K20C18050901, a novel bacterium isolated from forest soil.</title>
        <authorList>
            <person name="Wang C."/>
        </authorList>
    </citation>
    <scope>NUCLEOTIDE SEQUENCE [LARGE SCALE GENOMIC DNA]</scope>
    <source>
        <strain evidence="2 3">K20C18050901</strain>
    </source>
</reference>
<dbReference type="InterPro" id="IPR019734">
    <property type="entry name" value="TPR_rpt"/>
</dbReference>
<comment type="caution">
    <text evidence="2">The sequence shown here is derived from an EMBL/GenBank/DDBJ whole genome shotgun (WGS) entry which is preliminary data.</text>
</comment>
<dbReference type="PANTHER" id="PTHR12558:SF13">
    <property type="entry name" value="CELL DIVISION CYCLE PROTEIN 27 HOMOLOG"/>
    <property type="match status" value="1"/>
</dbReference>
<name>A0A3E1NYM7_9BACT</name>
<evidence type="ECO:0000256" key="1">
    <source>
        <dbReference type="PROSITE-ProRule" id="PRU00339"/>
    </source>
</evidence>
<proteinExistence type="predicted"/>
<sequence length="368" mass="41742">MKKIFATICCCCALYQSYAQDSVRFRILARAENWQDIIAATTLPDTLSAPALQVLGTAYHMSAQNDKALAILNLASAKSPRDPRSYYLKGNIFLTMEQYEEAIAAFSKAQDCDVSSRNYVGLGIAYRHLNKIPQALDVLTKASELPDDDGHANILIGQIYTERNENEKALAVFYKVKDKLLKDGEDYQTACIGICDLEIKEGRHDLALPVVQELLEIDTANYVAMTKMIQICYHNKDYITGDRFKAKLYGAQRDGNLDGELNDRFCLDMFKWNRKDIVVYERYEHGSSDKRYNKTIFVVKPYPDSVEMTIQTEYTVPIEGSEGGMPYVLSAKDDSGHHVYEQHFDDSSKYDDLKAAVLKILDDKKQTH</sequence>
<dbReference type="Proteomes" id="UP000261174">
    <property type="component" value="Unassembled WGS sequence"/>
</dbReference>
<gene>
    <name evidence="2" type="ORF">DXN04_21550</name>
</gene>
<dbReference type="PANTHER" id="PTHR12558">
    <property type="entry name" value="CELL DIVISION CYCLE 16,23,27"/>
    <property type="match status" value="1"/>
</dbReference>
<dbReference type="RefSeq" id="WP_116855456.1">
    <property type="nucleotide sequence ID" value="NZ_QTJV01000008.1"/>
</dbReference>
<evidence type="ECO:0000313" key="2">
    <source>
        <dbReference type="EMBL" id="RFM33020.1"/>
    </source>
</evidence>
<organism evidence="2 3">
    <name type="scientific">Chitinophaga silvisoli</name>
    <dbReference type="NCBI Taxonomy" id="2291814"/>
    <lineage>
        <taxon>Bacteria</taxon>
        <taxon>Pseudomonadati</taxon>
        <taxon>Bacteroidota</taxon>
        <taxon>Chitinophagia</taxon>
        <taxon>Chitinophagales</taxon>
        <taxon>Chitinophagaceae</taxon>
        <taxon>Chitinophaga</taxon>
    </lineage>
</organism>
<dbReference type="AlphaFoldDB" id="A0A3E1NYM7"/>
<dbReference type="InterPro" id="IPR011990">
    <property type="entry name" value="TPR-like_helical_dom_sf"/>
</dbReference>
<dbReference type="SMART" id="SM00028">
    <property type="entry name" value="TPR"/>
    <property type="match status" value="3"/>
</dbReference>
<dbReference type="PROSITE" id="PS50005">
    <property type="entry name" value="TPR"/>
    <property type="match status" value="1"/>
</dbReference>
<evidence type="ECO:0000313" key="3">
    <source>
        <dbReference type="Proteomes" id="UP000261174"/>
    </source>
</evidence>
<dbReference type="SUPFAM" id="SSF48452">
    <property type="entry name" value="TPR-like"/>
    <property type="match status" value="1"/>
</dbReference>
<keyword evidence="1" id="KW-0802">TPR repeat</keyword>
<accession>A0A3E1NYM7</accession>
<dbReference type="Pfam" id="PF13181">
    <property type="entry name" value="TPR_8"/>
    <property type="match status" value="1"/>
</dbReference>
<protein>
    <submittedName>
        <fullName evidence="2">Uncharacterized protein</fullName>
    </submittedName>
</protein>
<dbReference type="EMBL" id="QTJV01000008">
    <property type="protein sequence ID" value="RFM33020.1"/>
    <property type="molecule type" value="Genomic_DNA"/>
</dbReference>
<keyword evidence="3" id="KW-1185">Reference proteome</keyword>
<dbReference type="OrthoDB" id="637388at2"/>
<feature type="repeat" description="TPR" evidence="1">
    <location>
        <begin position="83"/>
        <end position="116"/>
    </location>
</feature>